<dbReference type="AlphaFoldDB" id="A0A1Y6CDS5"/>
<reference evidence="3" key="1">
    <citation type="submission" date="2017-04" db="EMBL/GenBank/DDBJ databases">
        <authorList>
            <person name="Varghese N."/>
            <person name="Submissions S."/>
        </authorList>
    </citation>
    <scope>NUCLEOTIDE SEQUENCE [LARGE SCALE GENOMIC DNA]</scope>
    <source>
        <strain evidence="3">RKEM611</strain>
    </source>
</reference>
<dbReference type="Pfam" id="PF07929">
    <property type="entry name" value="PRiA4_ORF3"/>
    <property type="match status" value="1"/>
</dbReference>
<dbReference type="InterPro" id="IPR024047">
    <property type="entry name" value="MM3350-like_sf"/>
</dbReference>
<gene>
    <name evidence="2" type="ORF">SAMN06296036_11521</name>
</gene>
<evidence type="ECO:0000259" key="1">
    <source>
        <dbReference type="Pfam" id="PF07929"/>
    </source>
</evidence>
<dbReference type="InterPro" id="IPR008878">
    <property type="entry name" value="Transposase_IS66_Orf2"/>
</dbReference>
<proteinExistence type="predicted"/>
<evidence type="ECO:0000313" key="3">
    <source>
        <dbReference type="Proteomes" id="UP000192907"/>
    </source>
</evidence>
<dbReference type="Pfam" id="PF05717">
    <property type="entry name" value="TnpB_IS66"/>
    <property type="match status" value="1"/>
</dbReference>
<dbReference type="EMBL" id="FWZT01000015">
    <property type="protein sequence ID" value="SMF48951.1"/>
    <property type="molecule type" value="Genomic_DNA"/>
</dbReference>
<dbReference type="Proteomes" id="UP000192907">
    <property type="component" value="Unassembled WGS sequence"/>
</dbReference>
<dbReference type="InterPro" id="IPR012912">
    <property type="entry name" value="Plasmid_pRiA4b_Orf3-like"/>
</dbReference>
<sequence length="281" mass="32930">MSHLKIVKPEGDDRFCGNDKVIRLKVEIIAGMYWEEPYSFQLDIRFDASLMDLHTVIQRELKFEDDHLFSFTSGRTPRSRVMEYRPDDNSDDFSMEGFNDISLNEVFPLPKAHSLYYHFDFGDGWLAEIRRVSSQPGELSKSKYKVVSRSGKRPVQYPDLDCEGTFVEVSEFFLDSLIPKLPETDKVYLYLDPVPMNWGWRKLSKVIAEETDLEFTDDKILLFYNRTKDRLKLLFKEAGMEQTLDRFLHEQSFVLPAPEAGKSYLTISRENLSKIFKMEIL</sequence>
<evidence type="ECO:0000313" key="2">
    <source>
        <dbReference type="EMBL" id="SMF48951.1"/>
    </source>
</evidence>
<protein>
    <submittedName>
        <fullName evidence="2">IS66 Orf2 like protein</fullName>
    </submittedName>
</protein>
<dbReference type="STRING" id="1513793.SAMN06296036_11521"/>
<feature type="domain" description="Plasmid pRiA4b Orf3-like" evidence="1">
    <location>
        <begin position="41"/>
        <end position="154"/>
    </location>
</feature>
<dbReference type="SUPFAM" id="SSF159941">
    <property type="entry name" value="MM3350-like"/>
    <property type="match status" value="1"/>
</dbReference>
<dbReference type="RefSeq" id="WP_159455476.1">
    <property type="nucleotide sequence ID" value="NZ_FWZT01000015.1"/>
</dbReference>
<organism evidence="2 3">
    <name type="scientific">Pseudobacteriovorax antillogorgiicola</name>
    <dbReference type="NCBI Taxonomy" id="1513793"/>
    <lineage>
        <taxon>Bacteria</taxon>
        <taxon>Pseudomonadati</taxon>
        <taxon>Bdellovibrionota</taxon>
        <taxon>Oligoflexia</taxon>
        <taxon>Oligoflexales</taxon>
        <taxon>Pseudobacteriovoracaceae</taxon>
        <taxon>Pseudobacteriovorax</taxon>
    </lineage>
</organism>
<dbReference type="Gene3D" id="3.10.290.30">
    <property type="entry name" value="MM3350-like"/>
    <property type="match status" value="1"/>
</dbReference>
<name>A0A1Y6CDS5_9BACT</name>
<keyword evidence="3" id="KW-1185">Reference proteome</keyword>
<accession>A0A1Y6CDS5</accession>